<reference evidence="2 3" key="2">
    <citation type="journal article" date="2019" name="G3 (Bethesda)">
        <title>Hybrid Assembly of the Genome of the Entomopathogenic Nematode Steinernema carpocapsae Identifies the X-Chromosome.</title>
        <authorList>
            <person name="Serra L."/>
            <person name="Macchietto M."/>
            <person name="Macias-Munoz A."/>
            <person name="McGill C.J."/>
            <person name="Rodriguez I.M."/>
            <person name="Rodriguez B."/>
            <person name="Murad R."/>
            <person name="Mortazavi A."/>
        </authorList>
    </citation>
    <scope>NUCLEOTIDE SEQUENCE [LARGE SCALE GENOMIC DNA]</scope>
    <source>
        <strain evidence="2 3">ALL</strain>
    </source>
</reference>
<feature type="compositionally biased region" description="Polar residues" evidence="1">
    <location>
        <begin position="1"/>
        <end position="10"/>
    </location>
</feature>
<reference evidence="2 3" key="1">
    <citation type="journal article" date="2015" name="Genome Biol.">
        <title>Comparative genomics of Steinernema reveals deeply conserved gene regulatory networks.</title>
        <authorList>
            <person name="Dillman A.R."/>
            <person name="Macchietto M."/>
            <person name="Porter C.F."/>
            <person name="Rogers A."/>
            <person name="Williams B."/>
            <person name="Antoshechkin I."/>
            <person name="Lee M.M."/>
            <person name="Goodwin Z."/>
            <person name="Lu X."/>
            <person name="Lewis E.E."/>
            <person name="Goodrich-Blair H."/>
            <person name="Stock S.P."/>
            <person name="Adams B.J."/>
            <person name="Sternberg P.W."/>
            <person name="Mortazavi A."/>
        </authorList>
    </citation>
    <scope>NUCLEOTIDE SEQUENCE [LARGE SCALE GENOMIC DNA]</scope>
    <source>
        <strain evidence="2 3">ALL</strain>
    </source>
</reference>
<accession>A0A4U5LX79</accession>
<evidence type="ECO:0000256" key="1">
    <source>
        <dbReference type="SAM" id="MobiDB-lite"/>
    </source>
</evidence>
<organism evidence="2 3">
    <name type="scientific">Steinernema carpocapsae</name>
    <name type="common">Entomopathogenic nematode</name>
    <dbReference type="NCBI Taxonomy" id="34508"/>
    <lineage>
        <taxon>Eukaryota</taxon>
        <taxon>Metazoa</taxon>
        <taxon>Ecdysozoa</taxon>
        <taxon>Nematoda</taxon>
        <taxon>Chromadorea</taxon>
        <taxon>Rhabditida</taxon>
        <taxon>Tylenchina</taxon>
        <taxon>Panagrolaimomorpha</taxon>
        <taxon>Strongyloidoidea</taxon>
        <taxon>Steinernematidae</taxon>
        <taxon>Steinernema</taxon>
    </lineage>
</organism>
<feature type="region of interest" description="Disordered" evidence="1">
    <location>
        <begin position="1"/>
        <end position="41"/>
    </location>
</feature>
<keyword evidence="3" id="KW-1185">Reference proteome</keyword>
<evidence type="ECO:0000313" key="3">
    <source>
        <dbReference type="Proteomes" id="UP000298663"/>
    </source>
</evidence>
<feature type="compositionally biased region" description="Low complexity" evidence="1">
    <location>
        <begin position="21"/>
        <end position="37"/>
    </location>
</feature>
<feature type="region of interest" description="Disordered" evidence="1">
    <location>
        <begin position="142"/>
        <end position="170"/>
    </location>
</feature>
<name>A0A4U5LX79_STECR</name>
<dbReference type="AlphaFoldDB" id="A0A4U5LX79"/>
<evidence type="ECO:0000313" key="2">
    <source>
        <dbReference type="EMBL" id="TKR60829.1"/>
    </source>
</evidence>
<sequence length="237" mass="26998">MPNRRAQQPSEPFRQRKRTDASNLDPSPDADSSASLSRFRADDAFAPGSRHALPELLPIRPARSLFSQLHLHPHQYSCDYSYGHHNRPHIHSDPDPYSFFSHRLQSTSVAPGTHFPAQTAHFQPSANPLVSDVSEFDRRIAASDRKDEQAGDNRTPSAAESRGRISRRRFRKGRVGAECAEFPEEPQKRSEPLRAQVDDGPLDKFEVAFDAEECPEPVHERILSFKAEKRRLMFYPF</sequence>
<dbReference type="Proteomes" id="UP000298663">
    <property type="component" value="Unassembled WGS sequence"/>
</dbReference>
<protein>
    <submittedName>
        <fullName evidence="2">Uncharacterized protein</fullName>
    </submittedName>
</protein>
<comment type="caution">
    <text evidence="2">The sequence shown here is derived from an EMBL/GenBank/DDBJ whole genome shotgun (WGS) entry which is preliminary data.</text>
</comment>
<gene>
    <name evidence="2" type="ORF">L596_028016</name>
</gene>
<proteinExistence type="predicted"/>
<dbReference type="EMBL" id="AZBU02000011">
    <property type="protein sequence ID" value="TKR60829.1"/>
    <property type="molecule type" value="Genomic_DNA"/>
</dbReference>
<feature type="compositionally biased region" description="Basic and acidic residues" evidence="1">
    <location>
        <begin position="142"/>
        <end position="151"/>
    </location>
</feature>